<name>A0A842I1A7_9SPHN</name>
<evidence type="ECO:0008006" key="5">
    <source>
        <dbReference type="Google" id="ProtNLM"/>
    </source>
</evidence>
<evidence type="ECO:0000256" key="1">
    <source>
        <dbReference type="SAM" id="MobiDB-lite"/>
    </source>
</evidence>
<keyword evidence="2" id="KW-0472">Membrane</keyword>
<feature type="region of interest" description="Disordered" evidence="1">
    <location>
        <begin position="202"/>
        <end position="221"/>
    </location>
</feature>
<feature type="transmembrane region" description="Helical" evidence="2">
    <location>
        <begin position="257"/>
        <end position="286"/>
    </location>
</feature>
<evidence type="ECO:0000313" key="4">
    <source>
        <dbReference type="Proteomes" id="UP000564378"/>
    </source>
</evidence>
<comment type="caution">
    <text evidence="3">The sequence shown here is derived from an EMBL/GenBank/DDBJ whole genome shotgun (WGS) entry which is preliminary data.</text>
</comment>
<gene>
    <name evidence="3" type="ORF">H6P80_12555</name>
</gene>
<dbReference type="RefSeq" id="WP_185801703.1">
    <property type="nucleotide sequence ID" value="NZ_JACJVJ010000002.1"/>
</dbReference>
<organism evidence="3 4">
    <name type="scientific">Parasphingopyxis marina</name>
    <dbReference type="NCBI Taxonomy" id="2761622"/>
    <lineage>
        <taxon>Bacteria</taxon>
        <taxon>Pseudomonadati</taxon>
        <taxon>Pseudomonadota</taxon>
        <taxon>Alphaproteobacteria</taxon>
        <taxon>Sphingomonadales</taxon>
        <taxon>Sphingomonadaceae</taxon>
        <taxon>Parasphingopyxis</taxon>
    </lineage>
</organism>
<protein>
    <recommendedName>
        <fullName evidence="5">Lipoprotein</fullName>
    </recommendedName>
</protein>
<keyword evidence="2" id="KW-1133">Transmembrane helix</keyword>
<reference evidence="3 4" key="1">
    <citation type="submission" date="2020-08" db="EMBL/GenBank/DDBJ databases">
        <title>Draft genome sequence of Parasphingopyxis sp. GrpM-11.</title>
        <authorList>
            <person name="Oh J."/>
            <person name="Roh D.-H."/>
        </authorList>
    </citation>
    <scope>NUCLEOTIDE SEQUENCE [LARGE SCALE GENOMIC DNA]</scope>
    <source>
        <strain evidence="3 4">GrpM-11</strain>
    </source>
</reference>
<sequence>MRSFLKTTTALALTGTVLASCGEADRYDEADYADAAYESEAPMAESAPEEMAASRADGAPGIAPTAAPGVAFNYRYAFRLPNNEIASVQERHAAACEELGLDRCRITGMRYRLVNESDVSASLEFRLDPAIARAFGRDAGAVVAEAEGMIVDAEISGIDEGANIARAERERARIQEDIRQLEARLATPGLSEGERVQLTQQLERMTQSRRSNEDRVEASEESLATTPMVFQYGSGDIVPGFDSRTPMRDAFRESGTLFFGSIAVFIIAFGLLLPWAFAAFIVWLIVRRVWPNLFKRADTEEK</sequence>
<dbReference type="PROSITE" id="PS51257">
    <property type="entry name" value="PROKAR_LIPOPROTEIN"/>
    <property type="match status" value="1"/>
</dbReference>
<accession>A0A842I1A7</accession>
<evidence type="ECO:0000313" key="3">
    <source>
        <dbReference type="EMBL" id="MBC2778449.1"/>
    </source>
</evidence>
<keyword evidence="2" id="KW-0812">Transmembrane</keyword>
<dbReference type="AlphaFoldDB" id="A0A842I1A7"/>
<keyword evidence="4" id="KW-1185">Reference proteome</keyword>
<dbReference type="Proteomes" id="UP000564378">
    <property type="component" value="Unassembled WGS sequence"/>
</dbReference>
<dbReference type="EMBL" id="JACJVJ010000002">
    <property type="protein sequence ID" value="MBC2778449.1"/>
    <property type="molecule type" value="Genomic_DNA"/>
</dbReference>
<evidence type="ECO:0000256" key="2">
    <source>
        <dbReference type="SAM" id="Phobius"/>
    </source>
</evidence>
<proteinExistence type="predicted"/>